<dbReference type="Pfam" id="PF14312">
    <property type="entry name" value="FG-GAP_2"/>
    <property type="match status" value="1"/>
</dbReference>
<organism evidence="2 3">
    <name type="scientific">Halogranum amylolyticum</name>
    <dbReference type="NCBI Taxonomy" id="660520"/>
    <lineage>
        <taxon>Archaea</taxon>
        <taxon>Methanobacteriati</taxon>
        <taxon>Methanobacteriota</taxon>
        <taxon>Stenosarchaea group</taxon>
        <taxon>Halobacteria</taxon>
        <taxon>Halobacteriales</taxon>
        <taxon>Haloferacaceae</taxon>
    </lineage>
</organism>
<evidence type="ECO:0000313" key="2">
    <source>
        <dbReference type="EMBL" id="SEP14158.1"/>
    </source>
</evidence>
<dbReference type="Gene3D" id="2.160.20.10">
    <property type="entry name" value="Single-stranded right-handed beta-helix, Pectin lyase-like"/>
    <property type="match status" value="2"/>
</dbReference>
<dbReference type="Proteomes" id="UP000199126">
    <property type="component" value="Unassembled WGS sequence"/>
</dbReference>
<dbReference type="InterPro" id="IPR013517">
    <property type="entry name" value="FG-GAP"/>
</dbReference>
<name>A0A1H8VH03_9EURY</name>
<accession>A0A1H8VH03</accession>
<dbReference type="AlphaFoldDB" id="A0A1H8VH03"/>
<protein>
    <submittedName>
        <fullName evidence="2">Right handed beta helix region</fullName>
    </submittedName>
</protein>
<feature type="compositionally biased region" description="Acidic residues" evidence="1">
    <location>
        <begin position="1"/>
        <end position="11"/>
    </location>
</feature>
<evidence type="ECO:0000313" key="3">
    <source>
        <dbReference type="Proteomes" id="UP000199126"/>
    </source>
</evidence>
<dbReference type="SUPFAM" id="SSF51126">
    <property type="entry name" value="Pectin lyase-like"/>
    <property type="match status" value="2"/>
</dbReference>
<feature type="region of interest" description="Disordered" evidence="1">
    <location>
        <begin position="1"/>
        <end position="23"/>
    </location>
</feature>
<reference evidence="3" key="1">
    <citation type="submission" date="2016-10" db="EMBL/GenBank/DDBJ databases">
        <authorList>
            <person name="Varghese N."/>
            <person name="Submissions S."/>
        </authorList>
    </citation>
    <scope>NUCLEOTIDE SEQUENCE [LARGE SCALE GENOMIC DNA]</scope>
    <source>
        <strain evidence="3">CGMCC 1.10121</strain>
    </source>
</reference>
<evidence type="ECO:0000256" key="1">
    <source>
        <dbReference type="SAM" id="MobiDB-lite"/>
    </source>
</evidence>
<dbReference type="InterPro" id="IPR011050">
    <property type="entry name" value="Pectin_lyase_fold/virulence"/>
</dbReference>
<dbReference type="InterPro" id="IPR012334">
    <property type="entry name" value="Pectin_lyas_fold"/>
</dbReference>
<dbReference type="RefSeq" id="WP_089827128.1">
    <property type="nucleotide sequence ID" value="NZ_FODV01000016.1"/>
</dbReference>
<dbReference type="EMBL" id="FODV01000016">
    <property type="protein sequence ID" value="SEP14158.1"/>
    <property type="molecule type" value="Genomic_DNA"/>
</dbReference>
<sequence>MTTPEDSYEPDEQQKNTGTNRMGIRRRDTLKLLWIAAMPGGVIGSHPDVAKATPDFETQELTASDSDAGDSFDDAVAVVGPPAFIAAFRDSENADSAGAAYVFTQDGDGSWTEAQNYETVHTEADLNNHGPTRGRIIRINATGNVHVADGSSWTNVTQGGVPMGGLNNVDYVSADTPMSTIQQRITDAKANGRSKVVIVGDEATWTETLRVPSNFVVEFQEGLVINVSSDHDMDTFRVGGAPWQAIVLNENPETGDTNVTVRGGEFDFSNIPNDGTNTNGVWLHNCTDSRMEDVYVHDVHLALDNGQNAVTMSDCTDCEMVDCEGRRPGYDGIKLAGYNDNIIVENCWGGERTGSGGGVQVSSMGASKYGTSSNITFKNCETDQQMIAHIRSGENIRFEDCKADHIHVIADYRDADGAKDCRSVHITDCEANHITFQAYDQATLSEVRISNCHLHQVGASGGFTPYVVGDSGSGGGVVRDVVIDGCIVDAGGTSDRFLNATVESGGVLDDLTIQNNSFYTSDGSGTFVRAYDGTDPMTDVTVRNNIINCSTMISSRVNGLRFYDNKIDEDDYVRLETGTDVTLSSVHSNSPMQLRAAAPGAPSTGDFYMDDGTNVTGANFGKMVYDGTAWQEIWSV</sequence>
<keyword evidence="3" id="KW-1185">Reference proteome</keyword>
<proteinExistence type="predicted"/>
<gene>
    <name evidence="2" type="ORF">SAMN04487948_11652</name>
</gene>